<evidence type="ECO:0000313" key="3">
    <source>
        <dbReference type="Proteomes" id="UP000632766"/>
    </source>
</evidence>
<dbReference type="InterPro" id="IPR003615">
    <property type="entry name" value="HNH_nuc"/>
</dbReference>
<dbReference type="Proteomes" id="UP000632766">
    <property type="component" value="Unassembled WGS sequence"/>
</dbReference>
<keyword evidence="3" id="KW-1185">Reference proteome</keyword>
<dbReference type="EMBL" id="JAECZC010000049">
    <property type="protein sequence ID" value="MBH8564682.1"/>
    <property type="molecule type" value="Genomic_DNA"/>
</dbReference>
<dbReference type="GO" id="GO:0008270">
    <property type="term" value="F:zinc ion binding"/>
    <property type="evidence" value="ECO:0007669"/>
    <property type="project" value="InterPro"/>
</dbReference>
<sequence length="46" mass="4963">MNKICGASLHINSISVDHIKRKVDGGLGTLDNAQLTHPFCNTTVKN</sequence>
<dbReference type="Gene3D" id="1.10.30.50">
    <property type="match status" value="1"/>
</dbReference>
<dbReference type="RefSeq" id="WP_198126524.1">
    <property type="nucleotide sequence ID" value="NZ_JAECZC010000049.1"/>
</dbReference>
<protein>
    <submittedName>
        <fullName evidence="2">HNH endonuclease</fullName>
    </submittedName>
</protein>
<dbReference type="InterPro" id="IPR002711">
    <property type="entry name" value="HNH"/>
</dbReference>
<keyword evidence="2" id="KW-0255">Endonuclease</keyword>
<organism evidence="2 3">
    <name type="scientific">Amazonocrinis nigriterrae CENA67</name>
    <dbReference type="NCBI Taxonomy" id="2794033"/>
    <lineage>
        <taxon>Bacteria</taxon>
        <taxon>Bacillati</taxon>
        <taxon>Cyanobacteriota</taxon>
        <taxon>Cyanophyceae</taxon>
        <taxon>Nostocales</taxon>
        <taxon>Nostocaceae</taxon>
        <taxon>Amazonocrinis</taxon>
        <taxon>Amazonocrinis nigriterrae</taxon>
    </lineage>
</organism>
<evidence type="ECO:0000313" key="2">
    <source>
        <dbReference type="EMBL" id="MBH8564682.1"/>
    </source>
</evidence>
<keyword evidence="2" id="KW-0378">Hydrolase</keyword>
<keyword evidence="2" id="KW-0540">Nuclease</keyword>
<comment type="caution">
    <text evidence="2">The sequence shown here is derived from an EMBL/GenBank/DDBJ whole genome shotgun (WGS) entry which is preliminary data.</text>
</comment>
<reference evidence="2 3" key="1">
    <citation type="journal article" date="2021" name="Int. J. Syst. Evol. Microbiol.">
        <title>Amazonocrinis nigriterrae gen. nov., sp. nov., Atlanticothrix silvestris gen. nov., sp. nov. and Dendronalium phyllosphericum gen. nov., sp. nov., nostocacean cyanobacteria from Brazilian environments.</title>
        <authorList>
            <person name="Alvarenga D.O."/>
            <person name="Andreote A.P.D."/>
            <person name="Branco L.H.Z."/>
            <person name="Delbaje E."/>
            <person name="Cruz R.B."/>
            <person name="Varani A.M."/>
            <person name="Fiore M.F."/>
        </authorList>
    </citation>
    <scope>NUCLEOTIDE SEQUENCE [LARGE SCALE GENOMIC DNA]</scope>
    <source>
        <strain evidence="2 3">CENA67</strain>
    </source>
</reference>
<feature type="domain" description="HNH" evidence="1">
    <location>
        <begin position="4"/>
        <end position="45"/>
    </location>
</feature>
<dbReference type="CDD" id="cd00085">
    <property type="entry name" value="HNHc"/>
    <property type="match status" value="1"/>
</dbReference>
<gene>
    <name evidence="2" type="ORF">I8748_21265</name>
</gene>
<dbReference type="GO" id="GO:0003676">
    <property type="term" value="F:nucleic acid binding"/>
    <property type="evidence" value="ECO:0007669"/>
    <property type="project" value="InterPro"/>
</dbReference>
<proteinExistence type="predicted"/>
<evidence type="ECO:0000259" key="1">
    <source>
        <dbReference type="Pfam" id="PF01844"/>
    </source>
</evidence>
<name>A0A8J7HSI6_9NOST</name>
<dbReference type="Pfam" id="PF01844">
    <property type="entry name" value="HNH"/>
    <property type="match status" value="1"/>
</dbReference>
<accession>A0A8J7HSI6</accession>
<dbReference type="AlphaFoldDB" id="A0A8J7HSI6"/>
<dbReference type="GO" id="GO:0004519">
    <property type="term" value="F:endonuclease activity"/>
    <property type="evidence" value="ECO:0007669"/>
    <property type="project" value="UniProtKB-KW"/>
</dbReference>